<feature type="site" description="Important for catalysis" evidence="5">
    <location>
        <position position="164"/>
    </location>
</feature>
<dbReference type="PANTHER" id="PTHR11606">
    <property type="entry name" value="GLUTAMATE DEHYDROGENASE"/>
    <property type="match status" value="1"/>
</dbReference>
<proteinExistence type="inferred from homology"/>
<reference evidence="8 9" key="1">
    <citation type="submission" date="2019-02" db="EMBL/GenBank/DDBJ databases">
        <title>Deep-cultivation of Planctomycetes and their phenomic and genomic characterization uncovers novel biology.</title>
        <authorList>
            <person name="Wiegand S."/>
            <person name="Jogler M."/>
            <person name="Boedeker C."/>
            <person name="Pinto D."/>
            <person name="Vollmers J."/>
            <person name="Rivas-Marin E."/>
            <person name="Kohn T."/>
            <person name="Peeters S.H."/>
            <person name="Heuer A."/>
            <person name="Rast P."/>
            <person name="Oberbeckmann S."/>
            <person name="Bunk B."/>
            <person name="Jeske O."/>
            <person name="Meyerdierks A."/>
            <person name="Storesund J.E."/>
            <person name="Kallscheuer N."/>
            <person name="Luecker S."/>
            <person name="Lage O.M."/>
            <person name="Pohl T."/>
            <person name="Merkel B.J."/>
            <person name="Hornburger P."/>
            <person name="Mueller R.-W."/>
            <person name="Bruemmer F."/>
            <person name="Labrenz M."/>
            <person name="Spormann A.M."/>
            <person name="Op den Camp H."/>
            <person name="Overmann J."/>
            <person name="Amann R."/>
            <person name="Jetten M.S.M."/>
            <person name="Mascher T."/>
            <person name="Medema M.H."/>
            <person name="Devos D.P."/>
            <person name="Kaster A.-K."/>
            <person name="Ovreas L."/>
            <person name="Rohde M."/>
            <person name="Galperin M.Y."/>
            <person name="Jogler C."/>
        </authorList>
    </citation>
    <scope>NUCLEOTIDE SEQUENCE [LARGE SCALE GENOMIC DNA]</scope>
    <source>
        <strain evidence="8 9">Pla163</strain>
    </source>
</reference>
<dbReference type="Proteomes" id="UP000319342">
    <property type="component" value="Chromosome"/>
</dbReference>
<dbReference type="PANTHER" id="PTHR11606:SF13">
    <property type="entry name" value="GLUTAMATE DEHYDROGENASE 1, MITOCHONDRIAL"/>
    <property type="match status" value="1"/>
</dbReference>
<keyword evidence="4" id="KW-0520">NAD</keyword>
<dbReference type="AlphaFoldDB" id="A0A518D311"/>
<dbReference type="InterPro" id="IPR006097">
    <property type="entry name" value="Glu/Leu/Phe/Val/Trp_DH_dimer"/>
</dbReference>
<feature type="binding site" evidence="4">
    <location>
        <position position="208"/>
    </location>
    <ligand>
        <name>NAD(+)</name>
        <dbReference type="ChEBI" id="CHEBI:57540"/>
    </ligand>
</feature>
<evidence type="ECO:0000313" key="8">
    <source>
        <dbReference type="EMBL" id="QDU85873.1"/>
    </source>
</evidence>
<evidence type="ECO:0000313" key="9">
    <source>
        <dbReference type="Proteomes" id="UP000319342"/>
    </source>
</evidence>
<dbReference type="PIRSF" id="PIRSF000185">
    <property type="entry name" value="Glu_DH"/>
    <property type="match status" value="1"/>
</dbReference>
<protein>
    <recommendedName>
        <fullName evidence="3">Glutamate dehydrogenase</fullName>
    </recommendedName>
</protein>
<feature type="domain" description="Glutamate/phenylalanine/leucine/valine/L-tryptophan dehydrogenase C-terminal" evidence="7">
    <location>
        <begin position="202"/>
        <end position="434"/>
    </location>
</feature>
<dbReference type="Gene3D" id="3.40.50.10860">
    <property type="entry name" value="Leucine Dehydrogenase, chain A, domain 1"/>
    <property type="match status" value="1"/>
</dbReference>
<evidence type="ECO:0000256" key="3">
    <source>
        <dbReference type="PIRNR" id="PIRNR000185"/>
    </source>
</evidence>
<dbReference type="CDD" id="cd01076">
    <property type="entry name" value="NAD_bind_1_Glu_DH"/>
    <property type="match status" value="1"/>
</dbReference>
<sequence length="437" mass="47626">MPDSFIKRDVSDELSATPVLDEETPFASVQSLFDEAATKLGVDEDAYQILRKPDREITCAVPVQLDNGRLAVFDGWRIQHNMGLGPFMGPMRLDPNLKIDDLRALAAWMTWKCAVFNIPFGGAAGGIKINTKLRSRGEVERAVRRYTANLLDVVGPDSDILAPDVASDEKVMAWVMDTISLHARHTSNAAVTGKPVILGGSAGMRDGTARGLRVIMNLALQHLRIGSLDHRPVVVIQGAGHVGGNLARLLHGAGFTVAGISDINVALYDPEGLPIPEILEWRAQHGTLVDCPVVASRMTNEELLASPCDVLVPCAVANAINSRNAGDVKAKLIVEGAHGPISARADRILDERGLPVVPDILANAGGVVTNYFEWVQNRQGLNWVQDLVARRRRRFMTEAWNEVLAFSDQYQVRLRMATHMLAVQRVSAADTMRGIYA</sequence>
<gene>
    <name evidence="8" type="primary">gdhA_3</name>
    <name evidence="8" type="ORF">Pla163_30190</name>
</gene>
<dbReference type="SUPFAM" id="SSF51735">
    <property type="entry name" value="NAD(P)-binding Rossmann-fold domains"/>
    <property type="match status" value="1"/>
</dbReference>
<name>A0A518D311_9BACT</name>
<keyword evidence="9" id="KW-1185">Reference proteome</keyword>
<dbReference type="RefSeq" id="WP_145190042.1">
    <property type="nucleotide sequence ID" value="NZ_CP036290.1"/>
</dbReference>
<evidence type="ECO:0000256" key="5">
    <source>
        <dbReference type="PIRSR" id="PIRSR000185-3"/>
    </source>
</evidence>
<dbReference type="GO" id="GO:0004352">
    <property type="term" value="F:glutamate dehydrogenase (NAD+) activity"/>
    <property type="evidence" value="ECO:0007669"/>
    <property type="project" value="TreeGrafter"/>
</dbReference>
<dbReference type="InterPro" id="IPR033922">
    <property type="entry name" value="NAD_bind_Glu_DH"/>
</dbReference>
<dbReference type="InterPro" id="IPR006095">
    <property type="entry name" value="Glu/Leu/Phe/Val/Trp_DH"/>
</dbReference>
<dbReference type="InterPro" id="IPR046346">
    <property type="entry name" value="Aminoacid_DH-like_N_sf"/>
</dbReference>
<evidence type="ECO:0000259" key="7">
    <source>
        <dbReference type="SMART" id="SM00839"/>
    </source>
</evidence>
<dbReference type="OrthoDB" id="252488at2"/>
<dbReference type="GO" id="GO:0000166">
    <property type="term" value="F:nucleotide binding"/>
    <property type="evidence" value="ECO:0007669"/>
    <property type="project" value="UniProtKB-KW"/>
</dbReference>
<dbReference type="GO" id="GO:0006538">
    <property type="term" value="P:L-glutamate catabolic process"/>
    <property type="evidence" value="ECO:0007669"/>
    <property type="project" value="TreeGrafter"/>
</dbReference>
<comment type="similarity">
    <text evidence="1 3 6">Belongs to the Glu/Leu/Phe/Val dehydrogenases family.</text>
</comment>
<dbReference type="Pfam" id="PF00208">
    <property type="entry name" value="ELFV_dehydrog"/>
    <property type="match status" value="1"/>
</dbReference>
<dbReference type="InterPro" id="IPR006096">
    <property type="entry name" value="Glu/Leu/Phe/Val/Trp_DH_C"/>
</dbReference>
<evidence type="ECO:0000256" key="2">
    <source>
        <dbReference type="ARBA" id="ARBA00023002"/>
    </source>
</evidence>
<dbReference type="EMBL" id="CP036290">
    <property type="protein sequence ID" value="QDU85873.1"/>
    <property type="molecule type" value="Genomic_DNA"/>
</dbReference>
<dbReference type="InterPro" id="IPR014362">
    <property type="entry name" value="Glu_DH"/>
</dbReference>
<keyword evidence="4" id="KW-0547">Nucleotide-binding</keyword>
<organism evidence="8 9">
    <name type="scientific">Rohdeia mirabilis</name>
    <dbReference type="NCBI Taxonomy" id="2528008"/>
    <lineage>
        <taxon>Bacteria</taxon>
        <taxon>Pseudomonadati</taxon>
        <taxon>Planctomycetota</taxon>
        <taxon>Planctomycetia</taxon>
        <taxon>Planctomycetia incertae sedis</taxon>
        <taxon>Rohdeia</taxon>
    </lineage>
</organism>
<dbReference type="InterPro" id="IPR036291">
    <property type="entry name" value="NAD(P)-bd_dom_sf"/>
</dbReference>
<accession>A0A518D311</accession>
<evidence type="ECO:0000256" key="6">
    <source>
        <dbReference type="RuleBase" id="RU004417"/>
    </source>
</evidence>
<dbReference type="Pfam" id="PF02812">
    <property type="entry name" value="ELFV_dehydrog_N"/>
    <property type="match status" value="1"/>
</dbReference>
<keyword evidence="2 3" id="KW-0560">Oxidoreductase</keyword>
<dbReference type="PRINTS" id="PR00082">
    <property type="entry name" value="GLFDHDRGNASE"/>
</dbReference>
<dbReference type="SUPFAM" id="SSF53223">
    <property type="entry name" value="Aminoacid dehydrogenase-like, N-terminal domain"/>
    <property type="match status" value="1"/>
</dbReference>
<feature type="binding site" evidence="4">
    <location>
        <position position="112"/>
    </location>
    <ligand>
        <name>substrate</name>
    </ligand>
</feature>
<evidence type="ECO:0000256" key="1">
    <source>
        <dbReference type="ARBA" id="ARBA00006382"/>
    </source>
</evidence>
<evidence type="ECO:0000256" key="4">
    <source>
        <dbReference type="PIRSR" id="PIRSR000185-2"/>
    </source>
</evidence>
<dbReference type="SMART" id="SM00839">
    <property type="entry name" value="ELFV_dehydrog"/>
    <property type="match status" value="1"/>
</dbReference>
<dbReference type="Gene3D" id="3.40.50.720">
    <property type="entry name" value="NAD(P)-binding Rossmann-like Domain"/>
    <property type="match status" value="1"/>
</dbReference>